<evidence type="ECO:0000256" key="2">
    <source>
        <dbReference type="ARBA" id="ARBA00005642"/>
    </source>
</evidence>
<dbReference type="Proteomes" id="UP000593626">
    <property type="component" value="Chromosome"/>
</dbReference>
<dbReference type="InterPro" id="IPR032819">
    <property type="entry name" value="TruB_C"/>
</dbReference>
<dbReference type="InterPro" id="IPR002501">
    <property type="entry name" value="PsdUridine_synth_N"/>
</dbReference>
<feature type="active site" description="Nucleophile" evidence="5">
    <location>
        <position position="38"/>
    </location>
</feature>
<evidence type="ECO:0000256" key="4">
    <source>
        <dbReference type="ARBA" id="ARBA00023235"/>
    </source>
</evidence>
<dbReference type="GO" id="GO:0031119">
    <property type="term" value="P:tRNA pseudouridine synthesis"/>
    <property type="evidence" value="ECO:0007669"/>
    <property type="project" value="UniProtKB-UniRule"/>
</dbReference>
<dbReference type="EMBL" id="CP049742">
    <property type="protein sequence ID" value="QPC46388.1"/>
    <property type="molecule type" value="Genomic_DNA"/>
</dbReference>
<dbReference type="GO" id="GO:0003723">
    <property type="term" value="F:RNA binding"/>
    <property type="evidence" value="ECO:0007669"/>
    <property type="project" value="InterPro"/>
</dbReference>
<dbReference type="InterPro" id="IPR014780">
    <property type="entry name" value="tRNA_psdUridine_synth_TruB"/>
</dbReference>
<evidence type="ECO:0000256" key="5">
    <source>
        <dbReference type="HAMAP-Rule" id="MF_01080"/>
    </source>
</evidence>
<dbReference type="GO" id="GO:1990481">
    <property type="term" value="P:mRNA pseudouridine synthesis"/>
    <property type="evidence" value="ECO:0007669"/>
    <property type="project" value="TreeGrafter"/>
</dbReference>
<dbReference type="KEGG" id="mcui:G8O30_05110"/>
<dbReference type="Pfam" id="PF01509">
    <property type="entry name" value="TruB_N"/>
    <property type="match status" value="1"/>
</dbReference>
<dbReference type="Gene3D" id="3.30.2350.10">
    <property type="entry name" value="Pseudouridine synthase"/>
    <property type="match status" value="1"/>
</dbReference>
<dbReference type="NCBIfam" id="TIGR00431">
    <property type="entry name" value="TruB"/>
    <property type="match status" value="1"/>
</dbReference>
<comment type="catalytic activity">
    <reaction evidence="1 5">
        <text>uridine(55) in tRNA = pseudouridine(55) in tRNA</text>
        <dbReference type="Rhea" id="RHEA:42532"/>
        <dbReference type="Rhea" id="RHEA-COMP:10101"/>
        <dbReference type="Rhea" id="RHEA-COMP:10102"/>
        <dbReference type="ChEBI" id="CHEBI:65314"/>
        <dbReference type="ChEBI" id="CHEBI:65315"/>
        <dbReference type="EC" id="5.4.99.25"/>
    </reaction>
</comment>
<evidence type="ECO:0000259" key="6">
    <source>
        <dbReference type="Pfam" id="PF01509"/>
    </source>
</evidence>
<protein>
    <recommendedName>
        <fullName evidence="5">tRNA pseudouridine synthase B</fullName>
        <ecNumber evidence="5">5.4.99.25</ecNumber>
    </recommendedName>
    <alternativeName>
        <fullName evidence="5">tRNA pseudouridine(55) synthase</fullName>
        <shortName evidence="5">Psi55 synthase</shortName>
    </alternativeName>
    <alternativeName>
        <fullName evidence="5">tRNA pseudouridylate synthase</fullName>
    </alternativeName>
    <alternativeName>
        <fullName evidence="5">tRNA-uridine isomerase</fullName>
    </alternativeName>
</protein>
<reference evidence="8 9" key="1">
    <citation type="submission" date="2019-07" db="EMBL/GenBank/DDBJ databases">
        <title>Genome sequence of 2 isolates from Red Sea Mangroves.</title>
        <authorList>
            <person name="Sefrji F."/>
            <person name="Michoud G."/>
            <person name="Merlino G."/>
            <person name="Daffonchio D."/>
        </authorList>
    </citation>
    <scope>NUCLEOTIDE SEQUENCE [LARGE SCALE GENOMIC DNA]</scope>
    <source>
        <strain evidence="8 9">R1DC41</strain>
    </source>
</reference>
<dbReference type="SUPFAM" id="SSF55120">
    <property type="entry name" value="Pseudouridine synthase"/>
    <property type="match status" value="1"/>
</dbReference>
<proteinExistence type="inferred from homology"/>
<evidence type="ECO:0000256" key="3">
    <source>
        <dbReference type="ARBA" id="ARBA00022694"/>
    </source>
</evidence>
<keyword evidence="9" id="KW-1185">Reference proteome</keyword>
<dbReference type="HAMAP" id="MF_01080">
    <property type="entry name" value="TruB_bact"/>
    <property type="match status" value="1"/>
</dbReference>
<dbReference type="FunFam" id="3.30.2350.10:FF:000011">
    <property type="entry name" value="tRNA pseudouridine synthase B"/>
    <property type="match status" value="1"/>
</dbReference>
<evidence type="ECO:0000256" key="1">
    <source>
        <dbReference type="ARBA" id="ARBA00000385"/>
    </source>
</evidence>
<keyword evidence="3 5" id="KW-0819">tRNA processing</keyword>
<dbReference type="AlphaFoldDB" id="A0A7S8HF33"/>
<evidence type="ECO:0000313" key="9">
    <source>
        <dbReference type="Proteomes" id="UP000593626"/>
    </source>
</evidence>
<dbReference type="PANTHER" id="PTHR13767">
    <property type="entry name" value="TRNA-PSEUDOURIDINE SYNTHASE"/>
    <property type="match status" value="1"/>
</dbReference>
<name>A0A7S8HF33_9BACI</name>
<comment type="similarity">
    <text evidence="2 5">Belongs to the pseudouridine synthase TruB family. Type 1 subfamily.</text>
</comment>
<evidence type="ECO:0000259" key="7">
    <source>
        <dbReference type="Pfam" id="PF16198"/>
    </source>
</evidence>
<dbReference type="RefSeq" id="WP_239673912.1">
    <property type="nucleotide sequence ID" value="NZ_CP049742.1"/>
</dbReference>
<comment type="function">
    <text evidence="5">Responsible for synthesis of pseudouridine from uracil-55 in the psi GC loop of transfer RNAs.</text>
</comment>
<dbReference type="GO" id="GO:0160148">
    <property type="term" value="F:tRNA pseudouridine(55) synthase activity"/>
    <property type="evidence" value="ECO:0007669"/>
    <property type="project" value="UniProtKB-EC"/>
</dbReference>
<dbReference type="Pfam" id="PF16198">
    <property type="entry name" value="TruB_C_2"/>
    <property type="match status" value="1"/>
</dbReference>
<feature type="domain" description="Pseudouridine synthase II N-terminal" evidence="6">
    <location>
        <begin position="23"/>
        <end position="180"/>
    </location>
</feature>
<dbReference type="PANTHER" id="PTHR13767:SF2">
    <property type="entry name" value="PSEUDOURIDYLATE SYNTHASE TRUB1"/>
    <property type="match status" value="1"/>
</dbReference>
<dbReference type="InterPro" id="IPR020103">
    <property type="entry name" value="PsdUridine_synth_cat_dom_sf"/>
</dbReference>
<feature type="domain" description="tRNA pseudouridylate synthase B C-terminal" evidence="7">
    <location>
        <begin position="181"/>
        <end position="239"/>
    </location>
</feature>
<keyword evidence="4 5" id="KW-0413">Isomerase</keyword>
<dbReference type="CDD" id="cd02573">
    <property type="entry name" value="PseudoU_synth_EcTruB"/>
    <property type="match status" value="1"/>
</dbReference>
<sequence>MDGILPLWKTRGMTSHDCVFQLRKILGTKKVGHTGTLDPEVEGVLPICIGKATRIAEYVTDAGKTYVGEVTFGYTTTTEDQTGEIVEQQDIQPNSISLESIEQAVKELTGVIDQTPPMYSAVKVNGKRLYEYARKGEVVERPTRTVTIYSFSLLTPLTFHEDTKTASLSFEVACSKGTYIRTLAVMLGEKLGLLSHMSKLVRTKSATFTKEDCVTLEYLKAEKDNNQDLTRYLLPLERGISHLPKWEISDTVAEKVRNGAVLEAFREWPKGEDLVRFNYQGKTIALYEQHTSKEGMWKPRKVIPSF</sequence>
<evidence type="ECO:0000313" key="8">
    <source>
        <dbReference type="EMBL" id="QPC46388.1"/>
    </source>
</evidence>
<gene>
    <name evidence="5 8" type="primary">truB</name>
    <name evidence="8" type="ORF">G8O30_05110</name>
</gene>
<accession>A0A7S8HF33</accession>
<dbReference type="EC" id="5.4.99.25" evidence="5"/>
<organism evidence="8 9">
    <name type="scientific">Mangrovibacillus cuniculi</name>
    <dbReference type="NCBI Taxonomy" id="2593652"/>
    <lineage>
        <taxon>Bacteria</taxon>
        <taxon>Bacillati</taxon>
        <taxon>Bacillota</taxon>
        <taxon>Bacilli</taxon>
        <taxon>Bacillales</taxon>
        <taxon>Bacillaceae</taxon>
        <taxon>Mangrovibacillus</taxon>
    </lineage>
</organism>